<dbReference type="NCBIfam" id="TIGR02248">
    <property type="entry name" value="mutH_TIGR"/>
    <property type="match status" value="1"/>
</dbReference>
<keyword evidence="10" id="KW-1185">Reference proteome</keyword>
<dbReference type="InterPro" id="IPR037057">
    <property type="entry name" value="DNA_rep_MutH/T2_RE_sf"/>
</dbReference>
<comment type="similarity">
    <text evidence="7">Belongs to the MutH family.</text>
</comment>
<protein>
    <recommendedName>
        <fullName evidence="7">DNA mismatch repair protein MutH</fullName>
    </recommendedName>
    <alternativeName>
        <fullName evidence="7">Methyl-directed mismatch repair protein</fullName>
    </alternativeName>
</protein>
<dbReference type="HAMAP" id="MF_00759">
    <property type="entry name" value="MutH"/>
    <property type="match status" value="1"/>
</dbReference>
<dbReference type="SUPFAM" id="SSF52980">
    <property type="entry name" value="Restriction endonuclease-like"/>
    <property type="match status" value="1"/>
</dbReference>
<gene>
    <name evidence="7" type="primary">mutH</name>
    <name evidence="9" type="ORF">C9I82_292</name>
</gene>
<keyword evidence="3 7" id="KW-0255">Endonuclease</keyword>
<dbReference type="SMART" id="SM00927">
    <property type="entry name" value="MutH"/>
    <property type="match status" value="1"/>
</dbReference>
<dbReference type="GO" id="GO:0006304">
    <property type="term" value="P:DNA modification"/>
    <property type="evidence" value="ECO:0007669"/>
    <property type="project" value="InterPro"/>
</dbReference>
<keyword evidence="2 7" id="KW-0540">Nuclease</keyword>
<name>A0A346DZV2_9ENTR</name>
<evidence type="ECO:0000256" key="3">
    <source>
        <dbReference type="ARBA" id="ARBA00022759"/>
    </source>
</evidence>
<dbReference type="InterPro" id="IPR011335">
    <property type="entry name" value="Restrct_endonuc-II-like"/>
</dbReference>
<dbReference type="KEGG" id="ppet:C9I82_292"/>
<keyword evidence="6 7" id="KW-0234">DNA repair</keyword>
<dbReference type="InterPro" id="IPR004230">
    <property type="entry name" value="DNA_mismatch_repair_MutH"/>
</dbReference>
<dbReference type="AlphaFoldDB" id="A0A346DZV2"/>
<reference evidence="9 10" key="1">
    <citation type="submission" date="2018-03" db="EMBL/GenBank/DDBJ databases">
        <title>A parallel universe: an anciently diverged bacterial symbiosis in a Hawaiian planthopper (Hemiptera: Cixiidae) reveals rearranged nutritional responsibilities.</title>
        <authorList>
            <person name="Bennett G."/>
            <person name="Mao M."/>
        </authorList>
    </citation>
    <scope>NUCLEOTIDE SEQUENCE [LARGE SCALE GENOMIC DNA]</scope>
    <source>
        <strain evidence="9 10">OLIH</strain>
    </source>
</reference>
<dbReference type="GO" id="GO:0006298">
    <property type="term" value="P:mismatch repair"/>
    <property type="evidence" value="ECO:0007669"/>
    <property type="project" value="UniProtKB-UniRule"/>
</dbReference>
<organism evidence="9 10">
    <name type="scientific">Candidatus Purcelliella pentastirinorum</name>
    <dbReference type="NCBI Taxonomy" id="472834"/>
    <lineage>
        <taxon>Bacteria</taxon>
        <taxon>Pseudomonadati</taxon>
        <taxon>Pseudomonadota</taxon>
        <taxon>Gammaproteobacteria</taxon>
        <taxon>Enterobacterales</taxon>
        <taxon>Enterobacteriaceae</taxon>
        <taxon>Candidatus Purcelliella</taxon>
    </lineage>
</organism>
<evidence type="ECO:0000259" key="8">
    <source>
        <dbReference type="SMART" id="SM00927"/>
    </source>
</evidence>
<keyword evidence="5 7" id="KW-0378">Hydrolase</keyword>
<dbReference type="GO" id="GO:0016787">
    <property type="term" value="F:hydrolase activity"/>
    <property type="evidence" value="ECO:0007669"/>
    <property type="project" value="UniProtKB-KW"/>
</dbReference>
<feature type="domain" description="DNA mismatch repair MutH/Type II restriction enzyme Sau3AI" evidence="8">
    <location>
        <begin position="55"/>
        <end position="153"/>
    </location>
</feature>
<evidence type="ECO:0000313" key="10">
    <source>
        <dbReference type="Proteomes" id="UP000256856"/>
    </source>
</evidence>
<evidence type="ECO:0000256" key="1">
    <source>
        <dbReference type="ARBA" id="ARBA00022490"/>
    </source>
</evidence>
<evidence type="ECO:0000256" key="5">
    <source>
        <dbReference type="ARBA" id="ARBA00022801"/>
    </source>
</evidence>
<comment type="function">
    <text evidence="7">Sequence-specific endonuclease that cleaves unmethylated GATC sequences. It is involved in DNA mismatch repair.</text>
</comment>
<comment type="subcellular location">
    <subcellularLocation>
        <location evidence="7">Cytoplasm</location>
    </subcellularLocation>
</comment>
<proteinExistence type="inferred from homology"/>
<keyword evidence="4 7" id="KW-0227">DNA damage</keyword>
<evidence type="ECO:0000256" key="2">
    <source>
        <dbReference type="ARBA" id="ARBA00022722"/>
    </source>
</evidence>
<evidence type="ECO:0000313" key="9">
    <source>
        <dbReference type="EMBL" id="AXN02257.1"/>
    </source>
</evidence>
<keyword evidence="1 7" id="KW-0963">Cytoplasm</keyword>
<sequence length="226" mass="26226">MFCYNLYMHEDELIDKLKSLAGFTIKEILFNKNISLVTSLKFDKGLVGKLIECFLGLINNNYAKQDFFDIGLELKTIPVNNLGFPVEDTFVCSAKLIGNFDYSWKSSYVKNKISRVLWIPVENCRRMSILDKRIGLPIIWSPNCVEKKLLKIDWEEIMNFIILGEIEKLDSIYGNILYIKSKAKNSNCLTNAIGNDGKIIMVNPKSFYLRKSFTKQILFRNFNYKI</sequence>
<dbReference type="Proteomes" id="UP000256856">
    <property type="component" value="Chromosome"/>
</dbReference>
<dbReference type="NCBIfam" id="NF003458">
    <property type="entry name" value="PRK05070.1"/>
    <property type="match status" value="1"/>
</dbReference>
<dbReference type="GO" id="GO:0004519">
    <property type="term" value="F:endonuclease activity"/>
    <property type="evidence" value="ECO:0007669"/>
    <property type="project" value="UniProtKB-UniRule"/>
</dbReference>
<dbReference type="GO" id="GO:0005737">
    <property type="term" value="C:cytoplasm"/>
    <property type="evidence" value="ECO:0007669"/>
    <property type="project" value="UniProtKB-SubCell"/>
</dbReference>
<dbReference type="EMBL" id="CP028374">
    <property type="protein sequence ID" value="AXN02257.1"/>
    <property type="molecule type" value="Genomic_DNA"/>
</dbReference>
<dbReference type="CDD" id="cd00583">
    <property type="entry name" value="MutH-like"/>
    <property type="match status" value="1"/>
</dbReference>
<dbReference type="Pfam" id="PF02976">
    <property type="entry name" value="MutH"/>
    <property type="match status" value="1"/>
</dbReference>
<dbReference type="GO" id="GO:0003677">
    <property type="term" value="F:DNA binding"/>
    <property type="evidence" value="ECO:0007669"/>
    <property type="project" value="InterPro"/>
</dbReference>
<evidence type="ECO:0000256" key="7">
    <source>
        <dbReference type="HAMAP-Rule" id="MF_00759"/>
    </source>
</evidence>
<dbReference type="Gene3D" id="3.40.600.10">
    <property type="entry name" value="DNA mismatch repair MutH/Restriction endonuclease, type II"/>
    <property type="match status" value="1"/>
</dbReference>
<accession>A0A346DZV2</accession>
<dbReference type="InterPro" id="IPR011337">
    <property type="entry name" value="DNA_rep_MutH/RE_typeII_Sau3AI"/>
</dbReference>
<evidence type="ECO:0000256" key="6">
    <source>
        <dbReference type="ARBA" id="ARBA00023204"/>
    </source>
</evidence>
<evidence type="ECO:0000256" key="4">
    <source>
        <dbReference type="ARBA" id="ARBA00022763"/>
    </source>
</evidence>